<evidence type="ECO:0000313" key="1">
    <source>
        <dbReference type="EMBL" id="KAK3062996.1"/>
    </source>
</evidence>
<protein>
    <submittedName>
        <fullName evidence="1">Uncharacterized protein</fullName>
    </submittedName>
</protein>
<proteinExistence type="predicted"/>
<reference evidence="1" key="1">
    <citation type="submission" date="2024-09" db="EMBL/GenBank/DDBJ databases">
        <title>Black Yeasts Isolated from many extreme environments.</title>
        <authorList>
            <person name="Coleine C."/>
            <person name="Stajich J.E."/>
            <person name="Selbmann L."/>
        </authorList>
    </citation>
    <scope>NUCLEOTIDE SEQUENCE</scope>
    <source>
        <strain evidence="1">CCFEE 5737</strain>
    </source>
</reference>
<sequence>MTQARFRPRSSNFHKPARPPSSQLPSIVVSSPTPARLGNSLFARSVENLQALSNTGRSFERSNSRVDGQHAVRSLASLVDYVEDDTPHPVAEEHTIQGRGELAVGQSLEDAKHNVRKYMRARRRNITPPSLRKEEDEEQSSRPVEDAFEGEKLVQEEEGNWEGDYEDDGEEQYGHQYGMSASRSASKSYMLEPILEEDSDSDDEVAGGRREAEEDIEVSFEGVQPYEGT</sequence>
<keyword evidence="2" id="KW-1185">Reference proteome</keyword>
<comment type="caution">
    <text evidence="1">The sequence shown here is derived from an EMBL/GenBank/DDBJ whole genome shotgun (WGS) entry which is preliminary data.</text>
</comment>
<organism evidence="1 2">
    <name type="scientific">Coniosporium uncinatum</name>
    <dbReference type="NCBI Taxonomy" id="93489"/>
    <lineage>
        <taxon>Eukaryota</taxon>
        <taxon>Fungi</taxon>
        <taxon>Dikarya</taxon>
        <taxon>Ascomycota</taxon>
        <taxon>Pezizomycotina</taxon>
        <taxon>Dothideomycetes</taxon>
        <taxon>Dothideomycetes incertae sedis</taxon>
        <taxon>Coniosporium</taxon>
    </lineage>
</organism>
<dbReference type="Proteomes" id="UP001186974">
    <property type="component" value="Unassembled WGS sequence"/>
</dbReference>
<gene>
    <name evidence="1" type="ORF">LTS18_002965</name>
</gene>
<name>A0ACC3D7J7_9PEZI</name>
<evidence type="ECO:0000313" key="2">
    <source>
        <dbReference type="Proteomes" id="UP001186974"/>
    </source>
</evidence>
<dbReference type="EMBL" id="JAWDJW010007038">
    <property type="protein sequence ID" value="KAK3062996.1"/>
    <property type="molecule type" value="Genomic_DNA"/>
</dbReference>
<accession>A0ACC3D7J7</accession>